<comment type="caution">
    <text evidence="2">The sequence shown here is derived from an EMBL/GenBank/DDBJ whole genome shotgun (WGS) entry which is preliminary data.</text>
</comment>
<sequence length="44" mass="5222">MALEADLTHEEVRQLELESLEEKEDKAKDNLLVYQRRLSTAYDK</sequence>
<evidence type="ECO:0000313" key="2">
    <source>
        <dbReference type="EMBL" id="OMO76845.1"/>
    </source>
</evidence>
<reference evidence="3" key="1">
    <citation type="submission" date="2013-09" db="EMBL/GenBank/DDBJ databases">
        <title>Corchorus olitorius genome sequencing.</title>
        <authorList>
            <person name="Alam M."/>
            <person name="Haque M.S."/>
            <person name="Islam M.S."/>
            <person name="Emdad E.M."/>
            <person name="Islam M.M."/>
            <person name="Ahmed B."/>
            <person name="Halim A."/>
            <person name="Hossen Q.M.M."/>
            <person name="Hossain M.Z."/>
            <person name="Ahmed R."/>
            <person name="Khan M.M."/>
            <person name="Islam R."/>
            <person name="Rashid M.M."/>
            <person name="Khan S.A."/>
            <person name="Rahman M.S."/>
            <person name="Alam M."/>
            <person name="Yahiya A.S."/>
            <person name="Khan M.S."/>
            <person name="Azam M.S."/>
            <person name="Haque T."/>
            <person name="Lashkar M.Z.H."/>
            <person name="Akhand A.I."/>
            <person name="Morshed G."/>
            <person name="Roy S."/>
            <person name="Uddin K.S."/>
            <person name="Rabeya T."/>
            <person name="Hossain A.S."/>
            <person name="Chowdhury A."/>
            <person name="Snigdha A.R."/>
            <person name="Mortoza M.S."/>
            <person name="Matin S.A."/>
            <person name="Hoque S.M.E."/>
            <person name="Islam M.K."/>
            <person name="Roy D.K."/>
            <person name="Haider R."/>
            <person name="Moosa M.M."/>
            <person name="Elias S.M."/>
            <person name="Hasan A.M."/>
            <person name="Jahan S."/>
            <person name="Shafiuddin M."/>
            <person name="Mahmood N."/>
            <person name="Shommy N.S."/>
        </authorList>
    </citation>
    <scope>NUCLEOTIDE SEQUENCE [LARGE SCALE GENOMIC DNA]</scope>
    <source>
        <strain evidence="3">cv. O-4</strain>
    </source>
</reference>
<evidence type="ECO:0000313" key="3">
    <source>
        <dbReference type="Proteomes" id="UP000187203"/>
    </source>
</evidence>
<keyword evidence="1" id="KW-0175">Coiled coil</keyword>
<name>A0A1R3I2M4_9ROSI</name>
<feature type="coiled-coil region" evidence="1">
    <location>
        <begin position="10"/>
        <end position="37"/>
    </location>
</feature>
<organism evidence="2 3">
    <name type="scientific">Corchorus olitorius</name>
    <dbReference type="NCBI Taxonomy" id="93759"/>
    <lineage>
        <taxon>Eukaryota</taxon>
        <taxon>Viridiplantae</taxon>
        <taxon>Streptophyta</taxon>
        <taxon>Embryophyta</taxon>
        <taxon>Tracheophyta</taxon>
        <taxon>Spermatophyta</taxon>
        <taxon>Magnoliopsida</taxon>
        <taxon>eudicotyledons</taxon>
        <taxon>Gunneridae</taxon>
        <taxon>Pentapetalae</taxon>
        <taxon>rosids</taxon>
        <taxon>malvids</taxon>
        <taxon>Malvales</taxon>
        <taxon>Malvaceae</taxon>
        <taxon>Grewioideae</taxon>
        <taxon>Apeibeae</taxon>
        <taxon>Corchorus</taxon>
    </lineage>
</organism>
<keyword evidence="3" id="KW-1185">Reference proteome</keyword>
<accession>A0A1R3I2M4</accession>
<protein>
    <submittedName>
        <fullName evidence="2">Uncharacterized protein</fullName>
    </submittedName>
</protein>
<dbReference type="AlphaFoldDB" id="A0A1R3I2M4"/>
<proteinExistence type="predicted"/>
<dbReference type="EMBL" id="AWUE01019040">
    <property type="protein sequence ID" value="OMO76845.1"/>
    <property type="molecule type" value="Genomic_DNA"/>
</dbReference>
<gene>
    <name evidence="2" type="ORF">COLO4_25434</name>
</gene>
<dbReference type="Proteomes" id="UP000187203">
    <property type="component" value="Unassembled WGS sequence"/>
</dbReference>
<evidence type="ECO:0000256" key="1">
    <source>
        <dbReference type="SAM" id="Coils"/>
    </source>
</evidence>